<organism evidence="6 7">
    <name type="scientific">Rhamnella rubrinervis</name>
    <dbReference type="NCBI Taxonomy" id="2594499"/>
    <lineage>
        <taxon>Eukaryota</taxon>
        <taxon>Viridiplantae</taxon>
        <taxon>Streptophyta</taxon>
        <taxon>Embryophyta</taxon>
        <taxon>Tracheophyta</taxon>
        <taxon>Spermatophyta</taxon>
        <taxon>Magnoliopsida</taxon>
        <taxon>eudicotyledons</taxon>
        <taxon>Gunneridae</taxon>
        <taxon>Pentapetalae</taxon>
        <taxon>rosids</taxon>
        <taxon>fabids</taxon>
        <taxon>Rosales</taxon>
        <taxon>Rhamnaceae</taxon>
        <taxon>rhamnoid group</taxon>
        <taxon>Rhamneae</taxon>
        <taxon>Rhamnella</taxon>
    </lineage>
</organism>
<evidence type="ECO:0000256" key="3">
    <source>
        <dbReference type="ARBA" id="ARBA00023002"/>
    </source>
</evidence>
<proteinExistence type="predicted"/>
<dbReference type="GO" id="GO:0034440">
    <property type="term" value="P:lipid oxidation"/>
    <property type="evidence" value="ECO:0007669"/>
    <property type="project" value="InterPro"/>
</dbReference>
<evidence type="ECO:0000256" key="2">
    <source>
        <dbReference type="ARBA" id="ARBA00022964"/>
    </source>
</evidence>
<dbReference type="InterPro" id="IPR000907">
    <property type="entry name" value="LipOase"/>
</dbReference>
<evidence type="ECO:0000313" key="6">
    <source>
        <dbReference type="EMBL" id="KAF3448914.1"/>
    </source>
</evidence>
<keyword evidence="3" id="KW-0560">Oxidoreductase</keyword>
<evidence type="ECO:0000259" key="5">
    <source>
        <dbReference type="PROSITE" id="PS51393"/>
    </source>
</evidence>
<dbReference type="EMBL" id="VOIH02000004">
    <property type="protein sequence ID" value="KAF3448914.1"/>
    <property type="molecule type" value="Genomic_DNA"/>
</dbReference>
<dbReference type="InterPro" id="IPR036226">
    <property type="entry name" value="LipOase_C_sf"/>
</dbReference>
<keyword evidence="7" id="KW-1185">Reference proteome</keyword>
<evidence type="ECO:0000313" key="7">
    <source>
        <dbReference type="Proteomes" id="UP000796880"/>
    </source>
</evidence>
<keyword evidence="2" id="KW-0223">Dioxygenase</keyword>
<dbReference type="PANTHER" id="PTHR11771">
    <property type="entry name" value="LIPOXYGENASE"/>
    <property type="match status" value="1"/>
</dbReference>
<sequence>MLPIADSSNDGDGSFDILSNHSPDEEYLGEQIEAPWAEDAIIKAAFERFSGRLKELEGIIDERNAKMN</sequence>
<keyword evidence="1" id="KW-0479">Metal-binding</keyword>
<feature type="compositionally biased region" description="Polar residues" evidence="4">
    <location>
        <begin position="1"/>
        <end position="21"/>
    </location>
</feature>
<reference evidence="6" key="1">
    <citation type="submission" date="2020-03" db="EMBL/GenBank/DDBJ databases">
        <title>A high-quality chromosome-level genome assembly of a woody plant with both climbing and erect habits, Rhamnella rubrinervis.</title>
        <authorList>
            <person name="Lu Z."/>
            <person name="Yang Y."/>
            <person name="Zhu X."/>
            <person name="Sun Y."/>
        </authorList>
    </citation>
    <scope>NUCLEOTIDE SEQUENCE</scope>
    <source>
        <strain evidence="6">BYM</strain>
        <tissue evidence="6">Leaf</tissue>
    </source>
</reference>
<feature type="region of interest" description="Disordered" evidence="4">
    <location>
        <begin position="1"/>
        <end position="22"/>
    </location>
</feature>
<dbReference type="OrthoDB" id="407298at2759"/>
<dbReference type="GO" id="GO:0046872">
    <property type="term" value="F:metal ion binding"/>
    <property type="evidence" value="ECO:0007669"/>
    <property type="project" value="UniProtKB-KW"/>
</dbReference>
<evidence type="ECO:0000256" key="4">
    <source>
        <dbReference type="SAM" id="MobiDB-lite"/>
    </source>
</evidence>
<dbReference type="InterPro" id="IPR013819">
    <property type="entry name" value="LipOase_C"/>
</dbReference>
<comment type="caution">
    <text evidence="6">The sequence shown here is derived from an EMBL/GenBank/DDBJ whole genome shotgun (WGS) entry which is preliminary data.</text>
</comment>
<dbReference type="Gene3D" id="1.20.245.10">
    <property type="entry name" value="Lipoxygenase-1, Domain 5"/>
    <property type="match status" value="1"/>
</dbReference>
<dbReference type="PROSITE" id="PS51393">
    <property type="entry name" value="LIPOXYGENASE_3"/>
    <property type="match status" value="1"/>
</dbReference>
<dbReference type="AlphaFoldDB" id="A0A8K0HB26"/>
<evidence type="ECO:0000256" key="1">
    <source>
        <dbReference type="ARBA" id="ARBA00022723"/>
    </source>
</evidence>
<protein>
    <recommendedName>
        <fullName evidence="5">Lipoxygenase domain-containing protein</fullName>
    </recommendedName>
</protein>
<dbReference type="SUPFAM" id="SSF48484">
    <property type="entry name" value="Lipoxigenase"/>
    <property type="match status" value="1"/>
</dbReference>
<dbReference type="Pfam" id="PF00305">
    <property type="entry name" value="Lipoxygenase"/>
    <property type="match status" value="1"/>
</dbReference>
<dbReference type="Proteomes" id="UP000796880">
    <property type="component" value="Unassembled WGS sequence"/>
</dbReference>
<dbReference type="GO" id="GO:0016702">
    <property type="term" value="F:oxidoreductase activity, acting on single donors with incorporation of molecular oxygen, incorporation of two atoms of oxygen"/>
    <property type="evidence" value="ECO:0007669"/>
    <property type="project" value="InterPro"/>
</dbReference>
<gene>
    <name evidence="6" type="ORF">FNV43_RR09631</name>
</gene>
<feature type="domain" description="Lipoxygenase" evidence="5">
    <location>
        <begin position="1"/>
        <end position="68"/>
    </location>
</feature>
<name>A0A8K0HB26_9ROSA</name>
<accession>A0A8K0HB26</accession>